<evidence type="ECO:0000256" key="7">
    <source>
        <dbReference type="SAM" id="MobiDB-lite"/>
    </source>
</evidence>
<evidence type="ECO:0000256" key="2">
    <source>
        <dbReference type="ARBA" id="ARBA00007779"/>
    </source>
</evidence>
<dbReference type="InterPro" id="IPR035979">
    <property type="entry name" value="RBD_domain_sf"/>
</dbReference>
<dbReference type="PANTHER" id="PTHR13018:SF5">
    <property type="entry name" value="RE44586P"/>
    <property type="match status" value="1"/>
</dbReference>
<keyword evidence="13" id="KW-1185">Reference proteome</keyword>
<feature type="domain" description="CSC1/OSCA1-like cytosolic" evidence="11">
    <location>
        <begin position="224"/>
        <end position="429"/>
    </location>
</feature>
<evidence type="ECO:0000256" key="5">
    <source>
        <dbReference type="ARBA" id="ARBA00022989"/>
    </source>
</evidence>
<evidence type="ECO:0000313" key="12">
    <source>
        <dbReference type="EMBL" id="ORZ02958.1"/>
    </source>
</evidence>
<reference evidence="12 13" key="1">
    <citation type="submission" date="2016-07" db="EMBL/GenBank/DDBJ databases">
        <title>Pervasive Adenine N6-methylation of Active Genes in Fungi.</title>
        <authorList>
            <consortium name="DOE Joint Genome Institute"/>
            <person name="Mondo S.J."/>
            <person name="Dannebaum R.O."/>
            <person name="Kuo R.C."/>
            <person name="Labutti K."/>
            <person name="Haridas S."/>
            <person name="Kuo A."/>
            <person name="Salamov A."/>
            <person name="Ahrendt S.R."/>
            <person name="Lipzen A."/>
            <person name="Sullivan W."/>
            <person name="Andreopoulos W.B."/>
            <person name="Clum A."/>
            <person name="Lindquist E."/>
            <person name="Daum C."/>
            <person name="Ramamoorthy G.K."/>
            <person name="Gryganskyi A."/>
            <person name="Culley D."/>
            <person name="Magnuson J.K."/>
            <person name="James T.Y."/>
            <person name="O'Malley M.A."/>
            <person name="Stajich J.E."/>
            <person name="Spatafora J.W."/>
            <person name="Visel A."/>
            <person name="Grigoriev I.V."/>
        </authorList>
    </citation>
    <scope>NUCLEOTIDE SEQUENCE [LARGE SCALE GENOMIC DNA]</scope>
    <source>
        <strain evidence="12 13">NRRL 2496</strain>
    </source>
</reference>
<evidence type="ECO:0000256" key="6">
    <source>
        <dbReference type="ARBA" id="ARBA00023136"/>
    </source>
</evidence>
<keyword evidence="6 8" id="KW-0472">Membrane</keyword>
<evidence type="ECO:0000259" key="10">
    <source>
        <dbReference type="Pfam" id="PF13967"/>
    </source>
</evidence>
<feature type="transmembrane region" description="Helical" evidence="8">
    <location>
        <begin position="631"/>
        <end position="648"/>
    </location>
</feature>
<dbReference type="GO" id="GO:0005227">
    <property type="term" value="F:calcium-activated cation channel activity"/>
    <property type="evidence" value="ECO:0007669"/>
    <property type="project" value="InterPro"/>
</dbReference>
<dbReference type="SUPFAM" id="SSF54928">
    <property type="entry name" value="RNA-binding domain, RBD"/>
    <property type="match status" value="1"/>
</dbReference>
<dbReference type="InterPro" id="IPR027815">
    <property type="entry name" value="CSC1/OSCA1-like_cyt"/>
</dbReference>
<feature type="transmembrane region" description="Helical" evidence="8">
    <location>
        <begin position="182"/>
        <end position="202"/>
    </location>
</feature>
<dbReference type="STRING" id="13706.A0A1X2HV40"/>
<comment type="subcellular location">
    <subcellularLocation>
        <location evidence="1">Endomembrane system</location>
        <topology evidence="1">Multi-pass membrane protein</topology>
    </subcellularLocation>
</comment>
<feature type="transmembrane region" description="Helical" evidence="8">
    <location>
        <begin position="442"/>
        <end position="471"/>
    </location>
</feature>
<dbReference type="GO" id="GO:0012505">
    <property type="term" value="C:endomembrane system"/>
    <property type="evidence" value="ECO:0007669"/>
    <property type="project" value="UniProtKB-SubCell"/>
</dbReference>
<feature type="transmembrane region" description="Helical" evidence="8">
    <location>
        <begin position="719"/>
        <end position="737"/>
    </location>
</feature>
<dbReference type="Pfam" id="PF13967">
    <property type="entry name" value="RSN1_TM"/>
    <property type="match status" value="1"/>
</dbReference>
<feature type="domain" description="CSC1/OSCA1-like 7TM region" evidence="9">
    <location>
        <begin position="440"/>
        <end position="711"/>
    </location>
</feature>
<evidence type="ECO:0000259" key="9">
    <source>
        <dbReference type="Pfam" id="PF02714"/>
    </source>
</evidence>
<dbReference type="Pfam" id="PF14703">
    <property type="entry name" value="PHM7_cyt"/>
    <property type="match status" value="1"/>
</dbReference>
<keyword evidence="3" id="KW-0813">Transport</keyword>
<protein>
    <submittedName>
        <fullName evidence="12">Uncharacterized protein</fullName>
    </submittedName>
</protein>
<dbReference type="FunCoup" id="A0A1X2HV40">
    <property type="interactions" value="101"/>
</dbReference>
<feature type="transmembrane region" description="Helical" evidence="8">
    <location>
        <begin position="491"/>
        <end position="515"/>
    </location>
</feature>
<feature type="transmembrane region" description="Helical" evidence="8">
    <location>
        <begin position="654"/>
        <end position="670"/>
    </location>
</feature>
<dbReference type="AlphaFoldDB" id="A0A1X2HV40"/>
<feature type="region of interest" description="Disordered" evidence="7">
    <location>
        <begin position="764"/>
        <end position="797"/>
    </location>
</feature>
<feature type="transmembrane region" description="Helical" evidence="8">
    <location>
        <begin position="586"/>
        <end position="610"/>
    </location>
</feature>
<keyword evidence="4 8" id="KW-0812">Transmembrane</keyword>
<dbReference type="PANTHER" id="PTHR13018">
    <property type="entry name" value="PROBABLE MEMBRANE PROTEIN DUF221-RELATED"/>
    <property type="match status" value="1"/>
</dbReference>
<evidence type="ECO:0000256" key="8">
    <source>
        <dbReference type="SAM" id="Phobius"/>
    </source>
</evidence>
<evidence type="ECO:0000256" key="3">
    <source>
        <dbReference type="ARBA" id="ARBA00022448"/>
    </source>
</evidence>
<dbReference type="OMA" id="CSCKKEN"/>
<feature type="transmembrane region" description="Helical" evidence="8">
    <location>
        <begin position="51"/>
        <end position="76"/>
    </location>
</feature>
<dbReference type="Proteomes" id="UP000242180">
    <property type="component" value="Unassembled WGS sequence"/>
</dbReference>
<feature type="transmembrane region" description="Helical" evidence="8">
    <location>
        <begin position="691"/>
        <end position="713"/>
    </location>
</feature>
<evidence type="ECO:0000256" key="1">
    <source>
        <dbReference type="ARBA" id="ARBA00004127"/>
    </source>
</evidence>
<accession>A0A1X2HV40</accession>
<evidence type="ECO:0000259" key="11">
    <source>
        <dbReference type="Pfam" id="PF14703"/>
    </source>
</evidence>
<keyword evidence="5 8" id="KW-1133">Transmembrane helix</keyword>
<proteinExistence type="inferred from homology"/>
<dbReference type="InterPro" id="IPR032880">
    <property type="entry name" value="CSC1/OSCA1-like_N"/>
</dbReference>
<dbReference type="EMBL" id="MCGN01000001">
    <property type="protein sequence ID" value="ORZ02958.1"/>
    <property type="molecule type" value="Genomic_DNA"/>
</dbReference>
<dbReference type="InParanoid" id="A0A1X2HV40"/>
<feature type="domain" description="CSC1/OSCA1-like N-terminal transmembrane" evidence="10">
    <location>
        <begin position="51"/>
        <end position="201"/>
    </location>
</feature>
<gene>
    <name evidence="12" type="ORF">BCR43DRAFT_482456</name>
</gene>
<name>A0A1X2HV40_SYNRA</name>
<feature type="compositionally biased region" description="Basic and acidic residues" evidence="7">
    <location>
        <begin position="940"/>
        <end position="956"/>
    </location>
</feature>
<feature type="transmembrane region" description="Helical" evidence="8">
    <location>
        <begin position="121"/>
        <end position="147"/>
    </location>
</feature>
<dbReference type="GO" id="GO:0003676">
    <property type="term" value="F:nucleic acid binding"/>
    <property type="evidence" value="ECO:0007669"/>
    <property type="project" value="InterPro"/>
</dbReference>
<dbReference type="GO" id="GO:0005886">
    <property type="term" value="C:plasma membrane"/>
    <property type="evidence" value="ECO:0007669"/>
    <property type="project" value="TreeGrafter"/>
</dbReference>
<comment type="caution">
    <text evidence="12">The sequence shown here is derived from an EMBL/GenBank/DDBJ whole genome shotgun (WGS) entry which is preliminary data.</text>
</comment>
<organism evidence="12 13">
    <name type="scientific">Syncephalastrum racemosum</name>
    <name type="common">Filamentous fungus</name>
    <dbReference type="NCBI Taxonomy" id="13706"/>
    <lineage>
        <taxon>Eukaryota</taxon>
        <taxon>Fungi</taxon>
        <taxon>Fungi incertae sedis</taxon>
        <taxon>Mucoromycota</taxon>
        <taxon>Mucoromycotina</taxon>
        <taxon>Mucoromycetes</taxon>
        <taxon>Mucorales</taxon>
        <taxon>Syncephalastraceae</taxon>
        <taxon>Syncephalastrum</taxon>
    </lineage>
</organism>
<dbReference type="OrthoDB" id="1689567at2759"/>
<feature type="region of interest" description="Disordered" evidence="7">
    <location>
        <begin position="912"/>
        <end position="972"/>
    </location>
</feature>
<comment type="similarity">
    <text evidence="2">Belongs to the CSC1 (TC 1.A.17) family.</text>
</comment>
<feature type="transmembrane region" description="Helical" evidence="8">
    <location>
        <begin position="536"/>
        <end position="554"/>
    </location>
</feature>
<dbReference type="InterPro" id="IPR003864">
    <property type="entry name" value="CSC1/OSCA1-like_7TM"/>
</dbReference>
<sequence>MTDGSVVPFEDANDNVFRWRFPIDFCPAIFACNGDPLPGTPLYSSKNPTGLTAQLVLCGTVGTLCFLLFCFLRVRWKSMYSPRLRMKKHAPEHLPTSFFGWIWPVLRTPHSVVLEKVGLDAVVLLQFLLMGAKLFGLCSFFGTVVLFPVSRMGGDLLNSTDPDNGTQPMDSSSSAYYSPSYLWVYLFFTYFFCFATFYFTFLNYRDYVHIRREFLLRIGKTLPSRTVFVSGIPPNLRSDRKLAEYFEQLGIGVVESVHIIRHVNRLLDHIKERARHLRQLETAYAKYWGNPCDDPSYDPDHLLAEAERDSSGLRPLTWHPTDVASGSSASLLPVAKKPNTNRPILRDGFMGCCGPARDAIEYHTDQFNQVDGLVLKARRFGKFLPTSVGFVTFEHGVSASIAAQVLVDSTPFRLQVELAPEPRDVLWENVAMHGRERVIRKFMVFGILIFLVFFWIIPISYFSALTSVASLKNYFPWLMDLASKNKYLQQIIQGFVPTLAVVIFMAFVPLIVNLLSVIEGFRTRSEAEESSFSKHFLFLLLNVLLVFTLSSALFKTLKGMIEDPTQIANILATSLPQVSPFFVNYVVLHAMMLLPIQLLQIGPIIMQLFWRLLSKTPRDYAETLAPRMFNYGWAYPSHVFLFVVLLVYSTSSPIILIFGTIYYCLAYLVYKYQLLYVYFHPYEVAGRMWPLVFSRIIVGLLIFELMSIGLFVLRKAYPLAVLVAPLIFITIGFKLAMDATYLRSTRVMPLQLLTQRLGKAVTTVSVPPTPTTSAADVSSPDPQPSNPTQTQGDGAQRMMLRRRRTVLDHDDYVAEPTNHTDFRQPPMTLVDGILNTGMKRYGHPALLGALPQLWLPVRTKLNSGPEQRGGENGDARHSSAVDICSRLSVRDPERQPLLVRSPENAVPPTFLQQQEAEEEQERQQQEQEEEGSSVDTSSDEENRARAPYYHHPERRQSRVLLSSSHRSYGAVP</sequence>
<dbReference type="InterPro" id="IPR045122">
    <property type="entry name" value="Csc1-like"/>
</dbReference>
<feature type="compositionally biased region" description="Low complexity" evidence="7">
    <location>
        <begin position="764"/>
        <end position="780"/>
    </location>
</feature>
<dbReference type="Pfam" id="PF02714">
    <property type="entry name" value="RSN1_7TM"/>
    <property type="match status" value="1"/>
</dbReference>
<feature type="compositionally biased region" description="Acidic residues" evidence="7">
    <location>
        <begin position="915"/>
        <end position="932"/>
    </location>
</feature>
<evidence type="ECO:0000256" key="4">
    <source>
        <dbReference type="ARBA" id="ARBA00022692"/>
    </source>
</evidence>
<evidence type="ECO:0000313" key="13">
    <source>
        <dbReference type="Proteomes" id="UP000242180"/>
    </source>
</evidence>